<sequence>MTEVLLLAAVVVVLAVAVAVGFARHRRAPATGPGQVAAPQVFVSEWEQRMRALESTTGLRYTAEDQGFGERVPQIGRMLESDPGRIKAQLVGHWRGVPVLAVELVLRAQTGATSDYRTYTAVVVPRPMPGPWVLISPREDGVWGLFEQFTATGDEAFDARYEVRRKNPAFATALLACGLPQWLLHEPRALGVAVLFGEHKLVAAIQAPLLQAPIGHLADLLLDVAGRVPWQSLPRG</sequence>
<name>A0A290ZFJ7_9PSEU</name>
<dbReference type="AlphaFoldDB" id="A0A290ZFJ7"/>
<dbReference type="Proteomes" id="UP000218505">
    <property type="component" value="Chromosome"/>
</dbReference>
<evidence type="ECO:0000313" key="1">
    <source>
        <dbReference type="EMBL" id="ATE57749.1"/>
    </source>
</evidence>
<keyword evidence="2" id="KW-1185">Reference proteome</keyword>
<gene>
    <name evidence="1" type="ORF">CNX65_34270</name>
</gene>
<dbReference type="EMBL" id="CP023445">
    <property type="protein sequence ID" value="ATE57749.1"/>
    <property type="molecule type" value="Genomic_DNA"/>
</dbReference>
<protein>
    <submittedName>
        <fullName evidence="1">Uncharacterized protein</fullName>
    </submittedName>
</protein>
<reference evidence="1" key="1">
    <citation type="submission" date="2017-09" db="EMBL/GenBank/DDBJ databases">
        <title>Complete Genome Sequence of ansamitocin-producing Bacterium Actinosynnema pretiosum X47.</title>
        <authorList>
            <person name="Cao G."/>
            <person name="Zong G."/>
            <person name="Zhong C."/>
            <person name="Fu J."/>
        </authorList>
    </citation>
    <scope>NUCLEOTIDE SEQUENCE [LARGE SCALE GENOMIC DNA]</scope>
    <source>
        <strain evidence="1">X47</strain>
    </source>
</reference>
<proteinExistence type="predicted"/>
<dbReference type="RefSeq" id="WP_096497397.1">
    <property type="nucleotide sequence ID" value="NZ_CP023445.1"/>
</dbReference>
<organism evidence="1 2">
    <name type="scientific">Actinosynnema pretiosum</name>
    <dbReference type="NCBI Taxonomy" id="42197"/>
    <lineage>
        <taxon>Bacteria</taxon>
        <taxon>Bacillati</taxon>
        <taxon>Actinomycetota</taxon>
        <taxon>Actinomycetes</taxon>
        <taxon>Pseudonocardiales</taxon>
        <taxon>Pseudonocardiaceae</taxon>
        <taxon>Actinosynnema</taxon>
    </lineage>
</organism>
<dbReference type="KEGG" id="apre:CNX65_34270"/>
<accession>A0A290ZFJ7</accession>
<evidence type="ECO:0000313" key="2">
    <source>
        <dbReference type="Proteomes" id="UP000218505"/>
    </source>
</evidence>